<dbReference type="Proteomes" id="UP000681967">
    <property type="component" value="Unassembled WGS sequence"/>
</dbReference>
<dbReference type="Pfam" id="PF15410">
    <property type="entry name" value="PH_9"/>
    <property type="match status" value="1"/>
</dbReference>
<evidence type="ECO:0000313" key="3">
    <source>
        <dbReference type="Proteomes" id="UP000681967"/>
    </source>
</evidence>
<dbReference type="InterPro" id="IPR011993">
    <property type="entry name" value="PH-like_dom_sf"/>
</dbReference>
<dbReference type="InterPro" id="IPR041681">
    <property type="entry name" value="PH_9"/>
</dbReference>
<proteinExistence type="predicted"/>
<accession>A0A8S3HC80</accession>
<gene>
    <name evidence="2" type="ORF">BYL167_LOCUS78564</name>
</gene>
<dbReference type="EMBL" id="CAJOBH010288587">
    <property type="protein sequence ID" value="CAF5178313.1"/>
    <property type="molecule type" value="Genomic_DNA"/>
</dbReference>
<feature type="non-terminal residue" evidence="2">
    <location>
        <position position="1"/>
    </location>
</feature>
<dbReference type="AlphaFoldDB" id="A0A8S3HC80"/>
<feature type="domain" description="Pleckstrin homology" evidence="1">
    <location>
        <begin position="1"/>
        <end position="65"/>
    </location>
</feature>
<evidence type="ECO:0000259" key="1">
    <source>
        <dbReference type="Pfam" id="PF15410"/>
    </source>
</evidence>
<protein>
    <recommendedName>
        <fullName evidence="1">Pleckstrin homology domain-containing protein</fullName>
    </recommendedName>
</protein>
<comment type="caution">
    <text evidence="2">The sequence shown here is derived from an EMBL/GenBank/DDBJ whole genome shotgun (WGS) entry which is preliminary data.</text>
</comment>
<name>A0A8S3HC80_9BILA</name>
<organism evidence="2 3">
    <name type="scientific">Rotaria magnacalcarata</name>
    <dbReference type="NCBI Taxonomy" id="392030"/>
    <lineage>
        <taxon>Eukaryota</taxon>
        <taxon>Metazoa</taxon>
        <taxon>Spiralia</taxon>
        <taxon>Gnathifera</taxon>
        <taxon>Rotifera</taxon>
        <taxon>Eurotatoria</taxon>
        <taxon>Bdelloidea</taxon>
        <taxon>Philodinida</taxon>
        <taxon>Philodinidae</taxon>
        <taxon>Rotaria</taxon>
    </lineage>
</organism>
<dbReference type="Gene3D" id="2.30.29.30">
    <property type="entry name" value="Pleckstrin-homology domain (PH domain)/Phosphotyrosine-binding domain (PTB)"/>
    <property type="match status" value="1"/>
</dbReference>
<evidence type="ECO:0000313" key="2">
    <source>
        <dbReference type="EMBL" id="CAF5178313.1"/>
    </source>
</evidence>
<dbReference type="SUPFAM" id="SSF50729">
    <property type="entry name" value="PH domain-like"/>
    <property type="match status" value="1"/>
</dbReference>
<reference evidence="2" key="1">
    <citation type="submission" date="2021-02" db="EMBL/GenBank/DDBJ databases">
        <authorList>
            <person name="Nowell W R."/>
        </authorList>
    </citation>
    <scope>NUCLEOTIDE SEQUENCE</scope>
</reference>
<sequence>MRKCCVESDGKRTPLLRRSWKAYYASLRDMVLYLHKNDQQSPTVLNNDVNALHLHHAFAQQATDY</sequence>